<dbReference type="SUPFAM" id="SSF53474">
    <property type="entry name" value="alpha/beta-Hydrolases"/>
    <property type="match status" value="1"/>
</dbReference>
<evidence type="ECO:0000313" key="1">
    <source>
        <dbReference type="EMBL" id="KKN86142.1"/>
    </source>
</evidence>
<reference evidence="1" key="1">
    <citation type="journal article" date="2015" name="Nature">
        <title>Complex archaea that bridge the gap between prokaryotes and eukaryotes.</title>
        <authorList>
            <person name="Spang A."/>
            <person name="Saw J.H."/>
            <person name="Jorgensen S.L."/>
            <person name="Zaremba-Niedzwiedzka K."/>
            <person name="Martijn J."/>
            <person name="Lind A.E."/>
            <person name="van Eijk R."/>
            <person name="Schleper C."/>
            <person name="Guy L."/>
            <person name="Ettema T.J."/>
        </authorList>
    </citation>
    <scope>NUCLEOTIDE SEQUENCE</scope>
</reference>
<name>A0A0F9UFI8_9ZZZZ</name>
<accession>A0A0F9UFI8</accession>
<dbReference type="InterPro" id="IPR029058">
    <property type="entry name" value="AB_hydrolase_fold"/>
</dbReference>
<gene>
    <name evidence="1" type="ORF">LCGC14_0271790</name>
</gene>
<dbReference type="PIRSF" id="PIRSF033909">
    <property type="entry name" value="UCP033909"/>
    <property type="match status" value="1"/>
</dbReference>
<organism evidence="1">
    <name type="scientific">marine sediment metagenome</name>
    <dbReference type="NCBI Taxonomy" id="412755"/>
    <lineage>
        <taxon>unclassified sequences</taxon>
        <taxon>metagenomes</taxon>
        <taxon>ecological metagenomes</taxon>
    </lineage>
</organism>
<dbReference type="InterPro" id="IPR014586">
    <property type="entry name" value="UCP033909"/>
</dbReference>
<dbReference type="PANTHER" id="PTHR36513:SF1">
    <property type="entry name" value="TRANSMEMBRANE PROTEIN"/>
    <property type="match status" value="1"/>
</dbReference>
<dbReference type="Pfam" id="PF05990">
    <property type="entry name" value="DUF900"/>
    <property type="match status" value="1"/>
</dbReference>
<dbReference type="InterPro" id="IPR010297">
    <property type="entry name" value="DUF900_hydrolase"/>
</dbReference>
<proteinExistence type="predicted"/>
<sequence>MSPRPYPHRSGRDMTSAPGCGSGTLWIAMLLLAAFLTATGCASRPGPQVLAVVPASATAVEQMTIQIATTRQRDTTNGNYSSGRSPTLNFERFTVSVPKDHVMTAIEWPKGAPDPEQSFAVTERTILPKLEFQAPSRRTGGLAGKRDVVIFVHGYNYSFEESLFRLAQLAVDGKLTETPVLFAWPSAASVAGYVADKDAVTYSRDDLVRVLTDIANDPKVGRITVFGHSMGAWLTAEALRQLRLTGQDAIIERLNGVVLAAPDIDVDVFRRQMEVIGPLDPPMTLLVSKDDRALMASSRIAGSRDRIGTRDVNDPQVQALAGANNIRLIDISEVSALDGTNHNRFVGLVTVFPRLQNGVRTGLARAGAFVLEPISATLLPPRP</sequence>
<dbReference type="EMBL" id="LAZR01000151">
    <property type="protein sequence ID" value="KKN86142.1"/>
    <property type="molecule type" value="Genomic_DNA"/>
</dbReference>
<dbReference type="PANTHER" id="PTHR36513">
    <property type="entry name" value="ABC TRANSMEMBRANE TYPE-1 DOMAIN-CONTAINING PROTEIN"/>
    <property type="match status" value="1"/>
</dbReference>
<dbReference type="Gene3D" id="3.40.50.1820">
    <property type="entry name" value="alpha/beta hydrolase"/>
    <property type="match status" value="1"/>
</dbReference>
<comment type="caution">
    <text evidence="1">The sequence shown here is derived from an EMBL/GenBank/DDBJ whole genome shotgun (WGS) entry which is preliminary data.</text>
</comment>
<protein>
    <submittedName>
        <fullName evidence="1">Uncharacterized protein</fullName>
    </submittedName>
</protein>
<dbReference type="AlphaFoldDB" id="A0A0F9UFI8"/>